<dbReference type="Proteomes" id="UP000326852">
    <property type="component" value="Unassembled WGS sequence"/>
</dbReference>
<dbReference type="EMBL" id="VTFX01000004">
    <property type="protein sequence ID" value="KAD3633320.1"/>
    <property type="molecule type" value="Genomic_DNA"/>
</dbReference>
<dbReference type="RefSeq" id="WP_152272493.1">
    <property type="nucleotide sequence ID" value="NZ_VTFX01000004.1"/>
</dbReference>
<gene>
    <name evidence="1" type="ORF">GD627_10940</name>
</gene>
<accession>A0A5N6MIF0</accession>
<reference evidence="1 2" key="1">
    <citation type="submission" date="2019-08" db="EMBL/GenBank/DDBJ databases">
        <title>Arthrobacter sp. nov., isolated from plateau pika and Tibetan wild ass.</title>
        <authorList>
            <person name="Ge Y."/>
        </authorList>
    </citation>
    <scope>NUCLEOTIDE SEQUENCE [LARGE SCALE GENOMIC DNA]</scope>
    <source>
        <strain evidence="1 2">785</strain>
    </source>
</reference>
<dbReference type="AlphaFoldDB" id="A0A5N6MIF0"/>
<evidence type="ECO:0000313" key="2">
    <source>
        <dbReference type="Proteomes" id="UP000326852"/>
    </source>
</evidence>
<protein>
    <submittedName>
        <fullName evidence="1">Uncharacterized protein</fullName>
    </submittedName>
</protein>
<keyword evidence="2" id="KW-1185">Reference proteome</keyword>
<sequence length="353" mass="37478">MLGHPLAVDFLEVAQLGAGDLVQLLSRDVLVDFRGTLAVRAVGAAQVLGVAGARRGRGIIPTERRAVGTVRGPVTAGRAAVTLRTIIPRKRLAVPTVTKGLTLTITRRTAVTRERLPLTVTGRTAVTRERLPLTVTGRTAVIPAERLPVAVTGRTAVIPAERLPVAVARGTAITLRTIIPRKRLPLPTVTKGLTLTVTRRTAVTRERLPVATVTKRLPVSGRTVTKGLTLTIARRTAITLRTIIPRKRLPLPTVTKGLTLALTRRTAITRERLPLTVTGRTAVIPAERLPIPTVTKRLPLTIARRTAVITTAAGAVIALGTIAEGRPALGVSCGTAVIPAAGRTVTERRLTIL</sequence>
<organism evidence="1 2">
    <name type="scientific">Arthrobacter yangruifuii</name>
    <dbReference type="NCBI Taxonomy" id="2606616"/>
    <lineage>
        <taxon>Bacteria</taxon>
        <taxon>Bacillati</taxon>
        <taxon>Actinomycetota</taxon>
        <taxon>Actinomycetes</taxon>
        <taxon>Micrococcales</taxon>
        <taxon>Micrococcaceae</taxon>
        <taxon>Arthrobacter</taxon>
    </lineage>
</organism>
<proteinExistence type="predicted"/>
<name>A0A5N6MIF0_9MICC</name>
<comment type="caution">
    <text evidence="1">The sequence shown here is derived from an EMBL/GenBank/DDBJ whole genome shotgun (WGS) entry which is preliminary data.</text>
</comment>
<evidence type="ECO:0000313" key="1">
    <source>
        <dbReference type="EMBL" id="KAD3633320.1"/>
    </source>
</evidence>